<evidence type="ECO:0000313" key="2">
    <source>
        <dbReference type="Proteomes" id="UP001501509"/>
    </source>
</evidence>
<gene>
    <name evidence="1" type="ORF">GCM10010411_94580</name>
</gene>
<reference evidence="2" key="1">
    <citation type="journal article" date="2019" name="Int. J. Syst. Evol. Microbiol.">
        <title>The Global Catalogue of Microorganisms (GCM) 10K type strain sequencing project: providing services to taxonomists for standard genome sequencing and annotation.</title>
        <authorList>
            <consortium name="The Broad Institute Genomics Platform"/>
            <consortium name="The Broad Institute Genome Sequencing Center for Infectious Disease"/>
            <person name="Wu L."/>
            <person name="Ma J."/>
        </authorList>
    </citation>
    <scope>NUCLEOTIDE SEQUENCE [LARGE SCALE GENOMIC DNA]</scope>
    <source>
        <strain evidence="2">JCM 6833</strain>
    </source>
</reference>
<dbReference type="Proteomes" id="UP001501509">
    <property type="component" value="Unassembled WGS sequence"/>
</dbReference>
<comment type="caution">
    <text evidence="1">The sequence shown here is derived from an EMBL/GenBank/DDBJ whole genome shotgun (WGS) entry which is preliminary data.</text>
</comment>
<keyword evidence="2" id="KW-1185">Reference proteome</keyword>
<dbReference type="RefSeq" id="WP_344549357.1">
    <property type="nucleotide sequence ID" value="NZ_BAAATD010000029.1"/>
</dbReference>
<protein>
    <submittedName>
        <fullName evidence="1">Uncharacterized protein</fullName>
    </submittedName>
</protein>
<evidence type="ECO:0000313" key="1">
    <source>
        <dbReference type="EMBL" id="GAA2639445.1"/>
    </source>
</evidence>
<name>A0ABP6D9W0_9ACTN</name>
<dbReference type="EMBL" id="BAAATD010000029">
    <property type="protein sequence ID" value="GAA2639445.1"/>
    <property type="molecule type" value="Genomic_DNA"/>
</dbReference>
<accession>A0ABP6D9W0</accession>
<proteinExistence type="predicted"/>
<organism evidence="1 2">
    <name type="scientific">Actinomadura fulvescens</name>
    <dbReference type="NCBI Taxonomy" id="46160"/>
    <lineage>
        <taxon>Bacteria</taxon>
        <taxon>Bacillati</taxon>
        <taxon>Actinomycetota</taxon>
        <taxon>Actinomycetes</taxon>
        <taxon>Streptosporangiales</taxon>
        <taxon>Thermomonosporaceae</taxon>
        <taxon>Actinomadura</taxon>
    </lineage>
</organism>
<sequence length="129" mass="14659">MTARIVERIFAWWGSWHDVKVEHGWQTHFGACVRLDTLAPILEQRGWAYTQQYGLEVPRLVLHHPMDGRMVMLSAAHIDGRGWAYNLLSGDGQPSYIYIPCVPIGDAIQALELFTALPPGDRPGPWRPR</sequence>